<reference evidence="2" key="1">
    <citation type="submission" date="2023-06" db="EMBL/GenBank/DDBJ databases">
        <authorList>
            <person name="Noh H."/>
        </authorList>
    </citation>
    <scope>NUCLEOTIDE SEQUENCE</scope>
    <source>
        <strain evidence="2">DUCC20226</strain>
    </source>
</reference>
<dbReference type="EMBL" id="JAUJFL010000002">
    <property type="protein sequence ID" value="KAK2610553.1"/>
    <property type="molecule type" value="Genomic_DNA"/>
</dbReference>
<evidence type="ECO:0000313" key="2">
    <source>
        <dbReference type="EMBL" id="KAK2610553.1"/>
    </source>
</evidence>
<sequence>MASDADPASTAVAGHAGALAPNLPLRSASSSAPNDPWTTYKPIIKRLYIEENKPLREVIQFMETEHGFKATAKSYKRRLKAWGLAKYIKLGAGQDELALQGTFPDSAQALATRQRHGYVRLANGRLVDTDTLAMHLRRKARSKYSQQNPKFQACPPTVVREPERFRVLEGVYANVRAYMLGRFDETITVSQDVDTLRAWDPYSGRWLRFSAAVQAACRDNRMNDAIAWMRHAPEELGLLLRNQPSNVLNHFFRFLAQSIRFIDPREPDGAQFLKVVKALIKFGVAYLAQNAARLNLSVEHPLYRLFDSLTRVDDQELLQAAWKSWKIGCQSWYDMMDDPAAWSANIDYLNIAYLGGCSVSELPSNMGDVLDKTVKRYEAEDFHHAKRFGSLWNKAIYNELMSANSSRNLCPKGAPMTTVISLDTHEDLQQYVESMKENVLAIEKEHGRGSPPALQYIREMEHGMHELGEMETAAQLAEWRLSRSPSVSDVRAVGQSDGK</sequence>
<accession>A0AAD9W7C7</accession>
<evidence type="ECO:0000259" key="1">
    <source>
        <dbReference type="Pfam" id="PF14420"/>
    </source>
</evidence>
<comment type="caution">
    <text evidence="2">The sequence shown here is derived from an EMBL/GenBank/DDBJ whole genome shotgun (WGS) entry which is preliminary data.</text>
</comment>
<name>A0AAD9W7C7_PHOAM</name>
<dbReference type="Pfam" id="PF14420">
    <property type="entry name" value="Clr5"/>
    <property type="match status" value="1"/>
</dbReference>
<protein>
    <recommendedName>
        <fullName evidence="1">Clr5 domain-containing protein</fullName>
    </recommendedName>
</protein>
<dbReference type="Proteomes" id="UP001265746">
    <property type="component" value="Unassembled WGS sequence"/>
</dbReference>
<keyword evidence="3" id="KW-1185">Reference proteome</keyword>
<gene>
    <name evidence="2" type="ORF">N8I77_003973</name>
</gene>
<proteinExistence type="predicted"/>
<dbReference type="AlphaFoldDB" id="A0AAD9W7C7"/>
<dbReference type="PANTHER" id="PTHR38788">
    <property type="entry name" value="CLR5 DOMAIN-CONTAINING PROTEIN"/>
    <property type="match status" value="1"/>
</dbReference>
<dbReference type="InterPro" id="IPR025676">
    <property type="entry name" value="Clr5_dom"/>
</dbReference>
<dbReference type="PANTHER" id="PTHR38788:SF3">
    <property type="entry name" value="CLR5 DOMAIN-CONTAINING PROTEIN"/>
    <property type="match status" value="1"/>
</dbReference>
<organism evidence="2 3">
    <name type="scientific">Phomopsis amygdali</name>
    <name type="common">Fusicoccum amygdali</name>
    <dbReference type="NCBI Taxonomy" id="1214568"/>
    <lineage>
        <taxon>Eukaryota</taxon>
        <taxon>Fungi</taxon>
        <taxon>Dikarya</taxon>
        <taxon>Ascomycota</taxon>
        <taxon>Pezizomycotina</taxon>
        <taxon>Sordariomycetes</taxon>
        <taxon>Sordariomycetidae</taxon>
        <taxon>Diaporthales</taxon>
        <taxon>Diaporthaceae</taxon>
        <taxon>Diaporthe</taxon>
    </lineage>
</organism>
<feature type="domain" description="Clr5" evidence="1">
    <location>
        <begin position="34"/>
        <end position="86"/>
    </location>
</feature>
<evidence type="ECO:0000313" key="3">
    <source>
        <dbReference type="Proteomes" id="UP001265746"/>
    </source>
</evidence>